<sequence>MSHLIKTLSIDTNFSRFAPWLRRVTGYGLALAIASLSALPAVAQTLSDQILSMERGLEQEFETYFGEDLAEVTQPPEDIALTLARIGEETGTNPAVLWVIPKGDHLHLVLITSKGEPVVRDLYEVPDDVLRRVVTRFHLEIHSSPTLGSLRAAKQLHEWIIEPLEADYLQAEGIDTILFCLGNGVRSLPLSALYDGEQFLLENYSSTRIPAFNLIQAEYVDFQPGDILAMGASEFEELNPLPAVPTELETILQELRVERSPQHQWDGHSFLNQEFTRYKLEQEIASLQPNVVHLATHAVFRPGEPKESYIQFWDGKLGLNEMGGVNWGDSVLELLVLSACRTAIGDDRAELGFAGLALKSGVKSALGSLWNVNDSATLALMGEFYRQLGTAPTKAEALRQAQLKMLRGEIQIEGDRLLLSRGSVPLPPELTDEEIRDFSAPYYWAAFTMISSPW</sequence>
<proteinExistence type="predicted"/>
<feature type="domain" description="CHAT" evidence="1">
    <location>
        <begin position="151"/>
        <end position="450"/>
    </location>
</feature>
<dbReference type="EMBL" id="JAQOSO010000084">
    <property type="protein sequence ID" value="MDJ1175558.1"/>
    <property type="molecule type" value="Genomic_DNA"/>
</dbReference>
<dbReference type="RefSeq" id="WP_283767860.1">
    <property type="nucleotide sequence ID" value="NZ_JAQOSO010000084.1"/>
</dbReference>
<dbReference type="Pfam" id="PF12770">
    <property type="entry name" value="CHAT"/>
    <property type="match status" value="1"/>
</dbReference>
<comment type="caution">
    <text evidence="2">The sequence shown here is derived from an EMBL/GenBank/DDBJ whole genome shotgun (WGS) entry which is preliminary data.</text>
</comment>
<gene>
    <name evidence="2" type="ORF">PMG25_15820</name>
</gene>
<keyword evidence="3" id="KW-1185">Reference proteome</keyword>
<name>A0ABT7B8Q4_9CYAN</name>
<accession>A0ABT7B8Q4</accession>
<evidence type="ECO:0000313" key="3">
    <source>
        <dbReference type="Proteomes" id="UP001235849"/>
    </source>
</evidence>
<dbReference type="InterPro" id="IPR024983">
    <property type="entry name" value="CHAT_dom"/>
</dbReference>
<evidence type="ECO:0000313" key="2">
    <source>
        <dbReference type="EMBL" id="MDJ1175558.1"/>
    </source>
</evidence>
<organism evidence="2 3">
    <name type="scientific">Roseofilum capinflatum BLCC-M114</name>
    <dbReference type="NCBI Taxonomy" id="3022440"/>
    <lineage>
        <taxon>Bacteria</taxon>
        <taxon>Bacillati</taxon>
        <taxon>Cyanobacteriota</taxon>
        <taxon>Cyanophyceae</taxon>
        <taxon>Desertifilales</taxon>
        <taxon>Desertifilaceae</taxon>
        <taxon>Roseofilum</taxon>
        <taxon>Roseofilum capinflatum</taxon>
    </lineage>
</organism>
<reference evidence="2 3" key="1">
    <citation type="submission" date="2023-01" db="EMBL/GenBank/DDBJ databases">
        <title>Novel diversity within Roseofilum (Cyanobacteria; Desertifilaceae) from marine benthic mats with descriptions of four novel species.</title>
        <authorList>
            <person name="Wang Y."/>
            <person name="Berthold D.E."/>
            <person name="Hu J."/>
            <person name="Lefler F.W."/>
            <person name="Laughinghouse H.D. IV."/>
        </authorList>
    </citation>
    <scope>NUCLEOTIDE SEQUENCE [LARGE SCALE GENOMIC DNA]</scope>
    <source>
        <strain evidence="2 3">BLCC-M114</strain>
    </source>
</reference>
<dbReference type="PANTHER" id="PTHR10098:SF112">
    <property type="entry name" value="SLR0380 PROTEIN"/>
    <property type="match status" value="1"/>
</dbReference>
<protein>
    <submittedName>
        <fullName evidence="2">CHAT domain-containing protein</fullName>
    </submittedName>
</protein>
<dbReference type="PANTHER" id="PTHR10098">
    <property type="entry name" value="RAPSYN-RELATED"/>
    <property type="match status" value="1"/>
</dbReference>
<evidence type="ECO:0000259" key="1">
    <source>
        <dbReference type="Pfam" id="PF12770"/>
    </source>
</evidence>
<dbReference type="Proteomes" id="UP001235849">
    <property type="component" value="Unassembled WGS sequence"/>
</dbReference>